<dbReference type="PANTHER" id="PTHR12831">
    <property type="entry name" value="TRANSCRIPTION INITIATION FACTOR IIH TFIIH , POLYPEPTIDE 3-RELATED"/>
    <property type="match status" value="1"/>
</dbReference>
<evidence type="ECO:0000256" key="4">
    <source>
        <dbReference type="ARBA" id="ARBA00021280"/>
    </source>
</evidence>
<evidence type="ECO:0000256" key="5">
    <source>
        <dbReference type="ARBA" id="ARBA00022723"/>
    </source>
</evidence>
<dbReference type="FunFam" id="3.40.50.410:FF:000084">
    <property type="entry name" value="Transcription factor TFIIH subunit Tfb4, putative"/>
    <property type="match status" value="1"/>
</dbReference>
<keyword evidence="17" id="KW-1185">Reference proteome</keyword>
<dbReference type="eggNOG" id="KOG2487">
    <property type="taxonomic scope" value="Eukaryota"/>
</dbReference>
<keyword evidence="5 14" id="KW-0479">Metal-binding</keyword>
<comment type="caution">
    <text evidence="16">The sequence shown here is derived from an EMBL/GenBank/DDBJ whole genome shotgun (WGS) entry which is preliminary data.</text>
</comment>
<organism evidence="16 17">
    <name type="scientific">Byssochlamys spectabilis (strain No. 5 / NBRC 109023)</name>
    <name type="common">Paecilomyces variotii</name>
    <dbReference type="NCBI Taxonomy" id="1356009"/>
    <lineage>
        <taxon>Eukaryota</taxon>
        <taxon>Fungi</taxon>
        <taxon>Dikarya</taxon>
        <taxon>Ascomycota</taxon>
        <taxon>Pezizomycotina</taxon>
        <taxon>Eurotiomycetes</taxon>
        <taxon>Eurotiomycetidae</taxon>
        <taxon>Eurotiales</taxon>
        <taxon>Thermoascaceae</taxon>
        <taxon>Paecilomyces</taxon>
    </lineage>
</organism>
<dbReference type="Pfam" id="PF03850">
    <property type="entry name" value="Tfb4"/>
    <property type="match status" value="1"/>
</dbReference>
<comment type="subunit">
    <text evidence="14">Component of the 7-subunit TFIIH core complex composed of XPB/SSL2, XPD/RAD3, SSL1, TFB1, TFB2, TFB4 and TFB5, which is active in NER. The core complex associates with the 3-subunit CTD-kinase module TFIIK composed of CCL1, KIN28 and TFB3 to form the 10-subunit holoenzyme (holo-TFIIH) active in transcription.</text>
</comment>
<evidence type="ECO:0000256" key="1">
    <source>
        <dbReference type="ARBA" id="ARBA00002817"/>
    </source>
</evidence>
<keyword evidence="7 14" id="KW-0863">Zinc-finger</keyword>
<dbReference type="OrthoDB" id="17307at2759"/>
<keyword evidence="10 14" id="KW-0804">Transcription</keyword>
<dbReference type="AlphaFoldDB" id="V5I2I0"/>
<gene>
    <name evidence="16" type="ORF">PVAR5_5790</name>
</gene>
<dbReference type="InParanoid" id="V5I2I0"/>
<evidence type="ECO:0000256" key="15">
    <source>
        <dbReference type="SAM" id="MobiDB-lite"/>
    </source>
</evidence>
<keyword evidence="9 14" id="KW-0805">Transcription regulation</keyword>
<feature type="compositionally biased region" description="Low complexity" evidence="15">
    <location>
        <begin position="385"/>
        <end position="402"/>
    </location>
</feature>
<evidence type="ECO:0000256" key="13">
    <source>
        <dbReference type="ARBA" id="ARBA00033341"/>
    </source>
</evidence>
<keyword evidence="11 14" id="KW-0234">DNA repair</keyword>
<feature type="region of interest" description="Disordered" evidence="15">
    <location>
        <begin position="1"/>
        <end position="23"/>
    </location>
</feature>
<comment type="function">
    <text evidence="1 14">Component of the general transcription and DNA repair factor IIH (TFIIH) core complex, which is involved in general and transcription-coupled nucleotide excision repair (NER) of damaged DNA and, when complexed to TFIIK, in RNA transcription by RNA polymerase II. In NER, TFIIH acts by opening DNA around the lesion to allow the excision of the damaged oligonucleotide and its replacement by a new DNA fragment. In transcription, TFIIH has an essential role in transcription initiation. When the pre-initiation complex (PIC) has been established, TFIIH is required for promoter opening and promoter escape. Phosphorylation of the C-terminal tail (CTD) of the largest subunit of RNA polymerase II by the kinase module TFIIK controls the initiation of transcription.</text>
</comment>
<protein>
    <recommendedName>
        <fullName evidence="4 14">General transcription and DNA repair factor IIH subunit TFB4</fullName>
        <shortName evidence="14">TFIIH subunit TFB4</shortName>
    </recommendedName>
    <alternativeName>
        <fullName evidence="13 14">RNA polymerase II transcription factor B subunit 4</fullName>
    </alternativeName>
</protein>
<sequence>MNAVDASEHYATGTNGEPPMSSPPSSLVIIYRFLEPPPSLLTIVLDTNPHAWALLEETLPLSKAVANILVFINAHLACNYANEVAVVASHSQQAAWLYPSHGQQAKISTDADGDIVMNGGLEDGSSSRSTAQANKYRPFRVVEEQVTRNLEQLLATTSASDVSSTTSTMMAGALTLALSHINRQTLAWAEAHGAAKLDASTATSAELVPGGTGSGTSASGNSATGLQSRMLIISVSSSTGSAHQYIPIMNAIFACQRLHVPIDVCKLSGDAVFLQQASDATKGVYMSLKEPRGLLQYLMMAFLPDQRSRRHLVLPARVDVDFRAACFCHRRVVDVGFVCSICLSIFCEPPENGDCLTCGTHLELGDYGAKPAVVARKKKKKKVRANGTPGAGTPTPVATPGR</sequence>
<comment type="subcellular location">
    <subcellularLocation>
        <location evidence="2 14">Nucleus</location>
    </subcellularLocation>
</comment>
<dbReference type="InterPro" id="IPR036465">
    <property type="entry name" value="vWFA_dom_sf"/>
</dbReference>
<keyword evidence="8 14" id="KW-0862">Zinc</keyword>
<feature type="region of interest" description="Disordered" evidence="15">
    <location>
        <begin position="378"/>
        <end position="402"/>
    </location>
</feature>
<proteinExistence type="inferred from homology"/>
<evidence type="ECO:0000256" key="6">
    <source>
        <dbReference type="ARBA" id="ARBA00022763"/>
    </source>
</evidence>
<evidence type="ECO:0000256" key="2">
    <source>
        <dbReference type="ARBA" id="ARBA00004123"/>
    </source>
</evidence>
<evidence type="ECO:0000256" key="3">
    <source>
        <dbReference type="ARBA" id="ARBA00005273"/>
    </source>
</evidence>
<dbReference type="GO" id="GO:0000439">
    <property type="term" value="C:transcription factor TFIIH core complex"/>
    <property type="evidence" value="ECO:0007669"/>
    <property type="project" value="UniProtKB-UniRule"/>
</dbReference>
<dbReference type="Proteomes" id="UP000018001">
    <property type="component" value="Unassembled WGS sequence"/>
</dbReference>
<evidence type="ECO:0000256" key="14">
    <source>
        <dbReference type="RuleBase" id="RU368090"/>
    </source>
</evidence>
<evidence type="ECO:0000256" key="12">
    <source>
        <dbReference type="ARBA" id="ARBA00023242"/>
    </source>
</evidence>
<comment type="similarity">
    <text evidence="3 14">Belongs to the TFB4 family.</text>
</comment>
<evidence type="ECO:0000256" key="8">
    <source>
        <dbReference type="ARBA" id="ARBA00022833"/>
    </source>
</evidence>
<dbReference type="FunCoup" id="V5I2I0">
    <property type="interactions" value="1057"/>
</dbReference>
<keyword evidence="12 14" id="KW-0539">Nucleus</keyword>
<dbReference type="EMBL" id="BAUL01000188">
    <property type="protein sequence ID" value="GAD97120.1"/>
    <property type="molecule type" value="Genomic_DNA"/>
</dbReference>
<dbReference type="GO" id="GO:0005675">
    <property type="term" value="C:transcription factor TFIIH holo complex"/>
    <property type="evidence" value="ECO:0007669"/>
    <property type="project" value="UniProtKB-UniRule"/>
</dbReference>
<dbReference type="GO" id="GO:0008270">
    <property type="term" value="F:zinc ion binding"/>
    <property type="evidence" value="ECO:0007669"/>
    <property type="project" value="UniProtKB-KW"/>
</dbReference>
<keyword evidence="6 14" id="KW-0227">DNA damage</keyword>
<dbReference type="PANTHER" id="PTHR12831:SF0">
    <property type="entry name" value="GENERAL TRANSCRIPTION FACTOR IIH SUBUNIT 3"/>
    <property type="match status" value="1"/>
</dbReference>
<evidence type="ECO:0000256" key="7">
    <source>
        <dbReference type="ARBA" id="ARBA00022771"/>
    </source>
</evidence>
<dbReference type="HOGENOM" id="CLU_040211_0_0_1"/>
<reference evidence="17" key="1">
    <citation type="journal article" date="2014" name="Genome Announc.">
        <title>Draft genome sequence of the formaldehyde-resistant fungus Byssochlamys spectabilis No. 5 (anamorph Paecilomyces variotii No. 5) (NBRC109023).</title>
        <authorList>
            <person name="Oka T."/>
            <person name="Ekino K."/>
            <person name="Fukuda K."/>
            <person name="Nomura Y."/>
        </authorList>
    </citation>
    <scope>NUCLEOTIDE SEQUENCE [LARGE SCALE GENOMIC DNA]</scope>
    <source>
        <strain evidence="17">No. 5 / NBRC 109023</strain>
    </source>
</reference>
<evidence type="ECO:0000256" key="11">
    <source>
        <dbReference type="ARBA" id="ARBA00023204"/>
    </source>
</evidence>
<evidence type="ECO:0000256" key="10">
    <source>
        <dbReference type="ARBA" id="ARBA00023163"/>
    </source>
</evidence>
<accession>V5I2I0</accession>
<evidence type="ECO:0000256" key="9">
    <source>
        <dbReference type="ARBA" id="ARBA00023015"/>
    </source>
</evidence>
<evidence type="ECO:0000313" key="17">
    <source>
        <dbReference type="Proteomes" id="UP000018001"/>
    </source>
</evidence>
<dbReference type="InterPro" id="IPR004600">
    <property type="entry name" value="TFIIH_Tfb4/GTF2H3"/>
</dbReference>
<dbReference type="GO" id="GO:0006355">
    <property type="term" value="P:regulation of DNA-templated transcription"/>
    <property type="evidence" value="ECO:0007669"/>
    <property type="project" value="InterPro"/>
</dbReference>
<dbReference type="Gene3D" id="3.40.50.410">
    <property type="entry name" value="von Willebrand factor, type A domain"/>
    <property type="match status" value="1"/>
</dbReference>
<name>V5I2I0_BYSSN</name>
<evidence type="ECO:0000313" key="16">
    <source>
        <dbReference type="EMBL" id="GAD97120.1"/>
    </source>
</evidence>
<dbReference type="GO" id="GO:0006289">
    <property type="term" value="P:nucleotide-excision repair"/>
    <property type="evidence" value="ECO:0007669"/>
    <property type="project" value="UniProtKB-UniRule"/>
</dbReference>